<organism evidence="1 3">
    <name type="scientific">Mycobacteroides immunogenum</name>
    <dbReference type="NCBI Taxonomy" id="83262"/>
    <lineage>
        <taxon>Bacteria</taxon>
        <taxon>Bacillati</taxon>
        <taxon>Actinomycetota</taxon>
        <taxon>Actinomycetes</taxon>
        <taxon>Mycobacteriales</taxon>
        <taxon>Mycobacteriaceae</taxon>
        <taxon>Mycobacteroides</taxon>
    </lineage>
</organism>
<dbReference type="EMBL" id="LJFS01000011">
    <property type="protein sequence ID" value="KPG34376.1"/>
    <property type="molecule type" value="Genomic_DNA"/>
</dbReference>
<sequence>MLAAIREGVPAHVPGAAYSRIPTDQPWSRAFMALSTENVCVVDALSAAWGVDVRGWIYTKESGK</sequence>
<name>A0A7V8LPS0_9MYCO</name>
<dbReference type="Proteomes" id="UP000037843">
    <property type="component" value="Unassembled WGS sequence"/>
</dbReference>
<evidence type="ECO:0000313" key="2">
    <source>
        <dbReference type="EMBL" id="KPG34376.1"/>
    </source>
</evidence>
<accession>A0A7V8LPS0</accession>
<keyword evidence="4" id="KW-1185">Reference proteome</keyword>
<dbReference type="KEGG" id="miz:BAB75_01480"/>
<gene>
    <name evidence="1" type="ORF">AN908_12790</name>
    <name evidence="2" type="ORF">AN912_10990</name>
</gene>
<dbReference type="AlphaFoldDB" id="A0A7V8LPS0"/>
<proteinExistence type="predicted"/>
<evidence type="ECO:0000313" key="1">
    <source>
        <dbReference type="EMBL" id="KPG11427.1"/>
    </source>
</evidence>
<dbReference type="Proteomes" id="UP000037962">
    <property type="component" value="Unassembled WGS sequence"/>
</dbReference>
<protein>
    <submittedName>
        <fullName evidence="1">Uncharacterized protein</fullName>
    </submittedName>
</protein>
<evidence type="ECO:0000313" key="3">
    <source>
        <dbReference type="Proteomes" id="UP000037843"/>
    </source>
</evidence>
<reference evidence="3 4" key="1">
    <citation type="submission" date="2015-09" db="EMBL/GenBank/DDBJ databases">
        <title>Genome Sequences of Mycobacterium immunogenum Isolates, Recuperated from a Chloraminated Drinking Water Distribution System Simulator Subjected to Episodes of Nitrification.</title>
        <authorList>
            <person name="Gomez-Alvarez V."/>
            <person name="Revetta R.P."/>
        </authorList>
    </citation>
    <scope>NUCLEOTIDE SEQUENCE [LARGE SCALE GENOMIC DNA]</scope>
    <source>
        <strain evidence="1 3">H008</strain>
        <strain evidence="2 4">H076</strain>
    </source>
</reference>
<comment type="caution">
    <text evidence="1">The sequence shown here is derived from an EMBL/GenBank/DDBJ whole genome shotgun (WGS) entry which is preliminary data.</text>
</comment>
<dbReference type="EMBL" id="LJFO01000006">
    <property type="protein sequence ID" value="KPG11427.1"/>
    <property type="molecule type" value="Genomic_DNA"/>
</dbReference>
<evidence type="ECO:0000313" key="4">
    <source>
        <dbReference type="Proteomes" id="UP000037962"/>
    </source>
</evidence>